<dbReference type="AlphaFoldDB" id="A0A0P7IS06"/>
<keyword evidence="3 4" id="KW-0460">Magnesium</keyword>
<dbReference type="EMBL" id="LKBA01000025">
    <property type="protein sequence ID" value="KPN61624.1"/>
    <property type="molecule type" value="Genomic_DNA"/>
</dbReference>
<feature type="binding site" evidence="4">
    <location>
        <position position="204"/>
    </location>
    <ligand>
        <name>Mg(2+)</name>
        <dbReference type="ChEBI" id="CHEBI:18420"/>
        <label>1</label>
        <note>catalytic</note>
    </ligand>
</feature>
<dbReference type="GO" id="GO:0008934">
    <property type="term" value="F:inositol monophosphate 1-phosphatase activity"/>
    <property type="evidence" value="ECO:0007669"/>
    <property type="project" value="TreeGrafter"/>
</dbReference>
<evidence type="ECO:0000256" key="1">
    <source>
        <dbReference type="ARBA" id="ARBA00009759"/>
    </source>
</evidence>
<accession>A0A0P7IS06</accession>
<proteinExistence type="inferred from homology"/>
<comment type="caution">
    <text evidence="5">The sequence shown here is derived from an EMBL/GenBank/DDBJ whole genome shotgun (WGS) entry which is preliminary data.</text>
</comment>
<feature type="binding site" evidence="4">
    <location>
        <position position="85"/>
    </location>
    <ligand>
        <name>Mg(2+)</name>
        <dbReference type="ChEBI" id="CHEBI:18420"/>
        <label>1</label>
        <note>catalytic</note>
    </ligand>
</feature>
<dbReference type="GO" id="GO:0007165">
    <property type="term" value="P:signal transduction"/>
    <property type="evidence" value="ECO:0007669"/>
    <property type="project" value="TreeGrafter"/>
</dbReference>
<dbReference type="Gene3D" id="3.40.190.80">
    <property type="match status" value="1"/>
</dbReference>
<evidence type="ECO:0000256" key="2">
    <source>
        <dbReference type="ARBA" id="ARBA00022723"/>
    </source>
</evidence>
<keyword evidence="2 4" id="KW-0479">Metal-binding</keyword>
<dbReference type="GO" id="GO:0006020">
    <property type="term" value="P:inositol metabolic process"/>
    <property type="evidence" value="ECO:0007669"/>
    <property type="project" value="TreeGrafter"/>
</dbReference>
<dbReference type="Pfam" id="PF00459">
    <property type="entry name" value="Inositol_P"/>
    <property type="match status" value="1"/>
</dbReference>
<dbReference type="PRINTS" id="PR00377">
    <property type="entry name" value="IMPHPHTASES"/>
</dbReference>
<keyword evidence="6" id="KW-1185">Reference proteome</keyword>
<feature type="binding site" evidence="4">
    <location>
        <position position="84"/>
    </location>
    <ligand>
        <name>Mg(2+)</name>
        <dbReference type="ChEBI" id="CHEBI:18420"/>
        <label>1</label>
        <note>catalytic</note>
    </ligand>
</feature>
<comment type="cofactor">
    <cofactor evidence="4">
        <name>Mg(2+)</name>
        <dbReference type="ChEBI" id="CHEBI:18420"/>
    </cofactor>
</comment>
<name>A0A0P7IS06_9RHOB</name>
<gene>
    <name evidence="5" type="ORF">AKJ29_03155</name>
</gene>
<dbReference type="CDD" id="cd01638">
    <property type="entry name" value="CysQ"/>
    <property type="match status" value="1"/>
</dbReference>
<dbReference type="OrthoDB" id="9785695at2"/>
<dbReference type="STRING" id="154981.AKJ29_03155"/>
<feature type="binding site" evidence="4">
    <location>
        <position position="64"/>
    </location>
    <ligand>
        <name>Mg(2+)</name>
        <dbReference type="ChEBI" id="CHEBI:18420"/>
        <label>1</label>
        <note>catalytic</note>
    </ligand>
</feature>
<dbReference type="GO" id="GO:0046872">
    <property type="term" value="F:metal ion binding"/>
    <property type="evidence" value="ECO:0007669"/>
    <property type="project" value="UniProtKB-KW"/>
</dbReference>
<dbReference type="RefSeq" id="WP_055192955.1">
    <property type="nucleotide sequence ID" value="NZ_FPBS01000006.1"/>
</dbReference>
<dbReference type="PANTHER" id="PTHR20854:SF4">
    <property type="entry name" value="INOSITOL-1-MONOPHOSPHATASE-RELATED"/>
    <property type="match status" value="1"/>
</dbReference>
<dbReference type="PROSITE" id="PS00630">
    <property type="entry name" value="IMP_2"/>
    <property type="match status" value="1"/>
</dbReference>
<dbReference type="InterPro" id="IPR020550">
    <property type="entry name" value="Inositol_monophosphatase_CS"/>
</dbReference>
<evidence type="ECO:0000313" key="5">
    <source>
        <dbReference type="EMBL" id="KPN61624.1"/>
    </source>
</evidence>
<dbReference type="GO" id="GO:0046854">
    <property type="term" value="P:phosphatidylinositol phosphate biosynthetic process"/>
    <property type="evidence" value="ECO:0007669"/>
    <property type="project" value="InterPro"/>
</dbReference>
<evidence type="ECO:0000256" key="3">
    <source>
        <dbReference type="ARBA" id="ARBA00022842"/>
    </source>
</evidence>
<organism evidence="5 6">
    <name type="scientific">Aliiroseovarius crassostreae</name>
    <dbReference type="NCBI Taxonomy" id="154981"/>
    <lineage>
        <taxon>Bacteria</taxon>
        <taxon>Pseudomonadati</taxon>
        <taxon>Pseudomonadota</taxon>
        <taxon>Alphaproteobacteria</taxon>
        <taxon>Rhodobacterales</taxon>
        <taxon>Paracoccaceae</taxon>
        <taxon>Aliiroseovarius</taxon>
    </lineage>
</organism>
<evidence type="ECO:0000256" key="4">
    <source>
        <dbReference type="PIRSR" id="PIRSR600760-2"/>
    </source>
</evidence>
<evidence type="ECO:0000313" key="6">
    <source>
        <dbReference type="Proteomes" id="UP000050471"/>
    </source>
</evidence>
<dbReference type="SUPFAM" id="SSF56655">
    <property type="entry name" value="Carbohydrate phosphatase"/>
    <property type="match status" value="1"/>
</dbReference>
<dbReference type="InterPro" id="IPR000760">
    <property type="entry name" value="Inositol_monophosphatase-like"/>
</dbReference>
<comment type="similarity">
    <text evidence="1">Belongs to the inositol monophosphatase superfamily.</text>
</comment>
<sequence>MGDLDLLINAARAAGEISLGFFQDDPEVWHKEGDQGPVTEADLAVDRMLHGELLAARNYAWLSEETEDDKARLDAEHVFIVDPIDGTRAFIEGAYHWSHSLAVAKGGIVQAAVVYLPAADKLYAAERGKGATLNGTPLRVSDRHDIDGATVLAAKPNLDPWFWKGAKAPPVTRAFRSSLAYRLALVAEGRFDAMMSLRGTWEWDIAAGNLIVEEAGGDVSDRRAGLVRFNNPTPMINGLVAGNPDIHHALVAGLL</sequence>
<dbReference type="Proteomes" id="UP000050471">
    <property type="component" value="Unassembled WGS sequence"/>
</dbReference>
<protein>
    <submittedName>
        <fullName evidence="5">Inositol monophosphatase</fullName>
    </submittedName>
</protein>
<dbReference type="PANTHER" id="PTHR20854">
    <property type="entry name" value="INOSITOL MONOPHOSPHATASE"/>
    <property type="match status" value="1"/>
</dbReference>
<reference evidence="5 6" key="1">
    <citation type="submission" date="2015-09" db="EMBL/GenBank/DDBJ databases">
        <title>Draft genome sequence of Aliiroseovarius crassostreae CV919-312TSm, the causative agent of Roseovarius Oyster Disease (formerly Juvenile Oyster Disease).</title>
        <authorList>
            <person name="Kessner L."/>
            <person name="Spinard E."/>
            <person name="Nelson D."/>
        </authorList>
    </citation>
    <scope>NUCLEOTIDE SEQUENCE [LARGE SCALE GENOMIC DNA]</scope>
    <source>
        <strain evidence="5 6">CV919-312</strain>
    </source>
</reference>
<feature type="binding site" evidence="4">
    <location>
        <position position="82"/>
    </location>
    <ligand>
        <name>Mg(2+)</name>
        <dbReference type="ChEBI" id="CHEBI:18420"/>
        <label>1</label>
        <note>catalytic</note>
    </ligand>
</feature>
<dbReference type="Gene3D" id="3.30.540.10">
    <property type="entry name" value="Fructose-1,6-Bisphosphatase, subunit A, domain 1"/>
    <property type="match status" value="1"/>
</dbReference>